<keyword evidence="3" id="KW-1185">Reference proteome</keyword>
<feature type="compositionally biased region" description="Low complexity" evidence="1">
    <location>
        <begin position="699"/>
        <end position="710"/>
    </location>
</feature>
<protein>
    <submittedName>
        <fullName evidence="2">Uncharacterized protein</fullName>
    </submittedName>
</protein>
<feature type="region of interest" description="Disordered" evidence="1">
    <location>
        <begin position="625"/>
        <end position="743"/>
    </location>
</feature>
<feature type="region of interest" description="Disordered" evidence="1">
    <location>
        <begin position="272"/>
        <end position="597"/>
    </location>
</feature>
<feature type="compositionally biased region" description="Polar residues" evidence="1">
    <location>
        <begin position="499"/>
        <end position="511"/>
    </location>
</feature>
<feature type="compositionally biased region" description="Polar residues" evidence="1">
    <location>
        <begin position="1064"/>
        <end position="1082"/>
    </location>
</feature>
<feature type="region of interest" description="Disordered" evidence="1">
    <location>
        <begin position="1062"/>
        <end position="1132"/>
    </location>
</feature>
<feature type="compositionally biased region" description="Low complexity" evidence="1">
    <location>
        <begin position="797"/>
        <end position="810"/>
    </location>
</feature>
<feature type="compositionally biased region" description="Acidic residues" evidence="1">
    <location>
        <begin position="321"/>
        <end position="340"/>
    </location>
</feature>
<dbReference type="AlphaFoldDB" id="A0AAD5Y1Z4"/>
<feature type="compositionally biased region" description="Polar residues" evidence="1">
    <location>
        <begin position="923"/>
        <end position="932"/>
    </location>
</feature>
<feature type="compositionally biased region" description="Basic and acidic residues" evidence="1">
    <location>
        <begin position="635"/>
        <end position="650"/>
    </location>
</feature>
<feature type="compositionally biased region" description="Low complexity" evidence="1">
    <location>
        <begin position="540"/>
        <end position="553"/>
    </location>
</feature>
<evidence type="ECO:0000313" key="3">
    <source>
        <dbReference type="Proteomes" id="UP001210925"/>
    </source>
</evidence>
<gene>
    <name evidence="2" type="ORF">HK103_006625</name>
</gene>
<evidence type="ECO:0000313" key="2">
    <source>
        <dbReference type="EMBL" id="KAJ3255082.1"/>
    </source>
</evidence>
<dbReference type="PANTHER" id="PTHR23034">
    <property type="entry name" value="GLUTAMATE-RICH PROTEIN 3"/>
    <property type="match status" value="1"/>
</dbReference>
<sequence>MARAGPTTLNEEPELPSAFGEIFSDAEKIQTKPKEEKKNDLQSMADTERLLNSIKYRKWKNHASRIKERTYDVNLTTTNMLPYDPLADEHLQDYFNSPHIRDHLLKLGLIDQEGNIVDEKRFKKNQIQLDKKAHEEKILGQQLERELDHDIEPGEGIPEHIVAKYPLSMQKTALIYTSSNPLHSTDAVLLNKLKDQPPSKLAALGTNKKQVEAKLKKLRERKSHTAPSSHHEKSMLVRDSSLVALFEQAKKEYQSGKLKNAEENLKALLKSVAAKSAPSTPKPDTDDEKKQNKKIPRSKRPKSARPTRNSAFPVSSAFSECDSEAEEEFEEDGILEDLESLDITTNVVQEVKEEPRPQTAKVDAGRSSRPPSGSQSRTQPEISGGDRLHKKSGSAQKKQTPPKPNPKPVSRSKEPSKSAQAPRIGLKNKTPEATHSSSVESQKVHPAKTIQEAPEQKQETVKDEAEKQTSVIEKESAYNDDFESSVAATLDDQPRDTQDVAQEQYQSLNNETRYEEDFSIAKSQSATSNEGPEASTLEHNNLNFKKNSVNNSLRNLDNNGSEIKSAKGSTSNLKKSNSNIALAARGSQPNLDLPRAPSVKFADEVPTQEIASSNKAIYQNDFEAENTNVEPDGQAEIHELPSSRKEKEMVDGYVEEFESELEAQQPEVVESENFESTVSSERIETNQTTTNTVNDSVKNSRPASARNSSAHLKNNVKSNSQSSTNLDKVSGAKSGHASHSNLKNFNSLNELDIAKKTKIPDSAPLSRNASADKLKGNSEKSYSSAADLIKAQKVAIPPSAPISRAASNSAVSRPKSETNLTSRSSSKAKGLEMVDRVTKKESVTYINKLPSKTSTPKNSNSDLFRAKDIPLPGSAPLSRHGSTTLNGVKEEGELEKREELGSKDIIYSSVGQGDDDGPLVYTNPHNASTTGKLSKGASTGKLDRTGSGSRDLGTSNQLDKSGVKSLSKPNVKATSSERLSSNPNLKSPSSRSLKSSQKDLSEKGEINTKSASKTTIGSMEIIRSTVEKEAEENHSAVPASQPLGSHVVENIFVPEIKPIEHNAVPSSSVEQSHTPDTVNSDSETAHVIPKPKRNVLELNDSTVGRSRSVRSSISRKPMKGIQEKENEEQAAT</sequence>
<comment type="caution">
    <text evidence="2">The sequence shown here is derived from an EMBL/GenBank/DDBJ whole genome shotgun (WGS) entry which is preliminary data.</text>
</comment>
<accession>A0AAD5Y1Z4</accession>
<feature type="compositionally biased region" description="Basic residues" evidence="1">
    <location>
        <begin position="291"/>
        <end position="305"/>
    </location>
</feature>
<feature type="compositionally biased region" description="Polar residues" evidence="1">
    <location>
        <begin position="850"/>
        <end position="862"/>
    </location>
</feature>
<feature type="compositionally biased region" description="Polar residues" evidence="1">
    <location>
        <begin position="554"/>
        <end position="580"/>
    </location>
</feature>
<evidence type="ECO:0000256" key="1">
    <source>
        <dbReference type="SAM" id="MobiDB-lite"/>
    </source>
</evidence>
<feature type="compositionally biased region" description="Basic and acidic residues" evidence="1">
    <location>
        <begin position="888"/>
        <end position="902"/>
    </location>
</feature>
<feature type="compositionally biased region" description="Polar residues" evidence="1">
    <location>
        <begin position="946"/>
        <end position="959"/>
    </location>
</feature>
<organism evidence="2 3">
    <name type="scientific">Boothiomyces macroporosus</name>
    <dbReference type="NCBI Taxonomy" id="261099"/>
    <lineage>
        <taxon>Eukaryota</taxon>
        <taxon>Fungi</taxon>
        <taxon>Fungi incertae sedis</taxon>
        <taxon>Chytridiomycota</taxon>
        <taxon>Chytridiomycota incertae sedis</taxon>
        <taxon>Chytridiomycetes</taxon>
        <taxon>Rhizophydiales</taxon>
        <taxon>Terramycetaceae</taxon>
        <taxon>Boothiomyces</taxon>
    </lineage>
</organism>
<feature type="compositionally biased region" description="Polar residues" evidence="1">
    <location>
        <begin position="711"/>
        <end position="727"/>
    </location>
</feature>
<feature type="compositionally biased region" description="Polar residues" evidence="1">
    <location>
        <begin position="521"/>
        <end position="530"/>
    </location>
</feature>
<feature type="region of interest" description="Disordered" evidence="1">
    <location>
        <begin position="797"/>
        <end position="835"/>
    </location>
</feature>
<dbReference type="InterPro" id="IPR027962">
    <property type="entry name" value="ERICH3"/>
</dbReference>
<feature type="compositionally biased region" description="Polar residues" evidence="1">
    <location>
        <begin position="431"/>
        <end position="441"/>
    </location>
</feature>
<dbReference type="Proteomes" id="UP001210925">
    <property type="component" value="Unassembled WGS sequence"/>
</dbReference>
<dbReference type="PANTHER" id="PTHR23034:SF2">
    <property type="entry name" value="GLUTAMATE-RICH PROTEIN 3"/>
    <property type="match status" value="1"/>
</dbReference>
<name>A0AAD5Y1Z4_9FUNG</name>
<feature type="compositionally biased region" description="Basic and acidic residues" evidence="1">
    <location>
        <begin position="1025"/>
        <end position="1034"/>
    </location>
</feature>
<proteinExistence type="predicted"/>
<feature type="compositionally biased region" description="Low complexity" evidence="1">
    <location>
        <begin position="1105"/>
        <end position="1115"/>
    </location>
</feature>
<feature type="compositionally biased region" description="Polar residues" evidence="1">
    <location>
        <begin position="1007"/>
        <end position="1017"/>
    </location>
</feature>
<dbReference type="EMBL" id="JADGKB010000072">
    <property type="protein sequence ID" value="KAJ3255082.1"/>
    <property type="molecule type" value="Genomic_DNA"/>
</dbReference>
<feature type="region of interest" description="Disordered" evidence="1">
    <location>
        <begin position="848"/>
        <end position="1046"/>
    </location>
</feature>
<feature type="compositionally biased region" description="Polar residues" evidence="1">
    <location>
        <begin position="817"/>
        <end position="827"/>
    </location>
</feature>
<feature type="compositionally biased region" description="Basic and acidic residues" evidence="1">
    <location>
        <begin position="454"/>
        <end position="477"/>
    </location>
</feature>
<feature type="region of interest" description="Disordered" evidence="1">
    <location>
        <begin position="757"/>
        <end position="783"/>
    </location>
</feature>
<feature type="compositionally biased region" description="Polar residues" evidence="1">
    <location>
        <begin position="674"/>
        <end position="697"/>
    </location>
</feature>
<feature type="compositionally biased region" description="Low complexity" evidence="1">
    <location>
        <begin position="978"/>
        <end position="995"/>
    </location>
</feature>
<feature type="compositionally biased region" description="Basic and acidic residues" evidence="1">
    <location>
        <begin position="996"/>
        <end position="1006"/>
    </location>
</feature>
<feature type="compositionally biased region" description="Low complexity" evidence="1">
    <location>
        <begin position="365"/>
        <end position="380"/>
    </location>
</feature>
<reference evidence="2" key="1">
    <citation type="submission" date="2020-05" db="EMBL/GenBank/DDBJ databases">
        <title>Phylogenomic resolution of chytrid fungi.</title>
        <authorList>
            <person name="Stajich J.E."/>
            <person name="Amses K."/>
            <person name="Simmons R."/>
            <person name="Seto K."/>
            <person name="Myers J."/>
            <person name="Bonds A."/>
            <person name="Quandt C.A."/>
            <person name="Barry K."/>
            <person name="Liu P."/>
            <person name="Grigoriev I."/>
            <person name="Longcore J.E."/>
            <person name="James T.Y."/>
        </authorList>
    </citation>
    <scope>NUCLEOTIDE SEQUENCE</scope>
    <source>
        <strain evidence="2">PLAUS21</strain>
    </source>
</reference>